<evidence type="ECO:0000313" key="16">
    <source>
        <dbReference type="EMBL" id="KPM05323.1"/>
    </source>
</evidence>
<dbReference type="EMBL" id="WVUK01000065">
    <property type="protein sequence ID" value="KAF7489073.1"/>
    <property type="molecule type" value="Genomic_DNA"/>
</dbReference>
<protein>
    <recommendedName>
        <fullName evidence="6 12">Nicotinate-nucleotide pyrophosphorylase [carboxylating]</fullName>
        <ecNumber evidence="5 12">2.4.2.19</ecNumber>
    </recommendedName>
    <alternativeName>
        <fullName evidence="10 12">Quinolinate phosphoribosyltransferase [decarboxylating]</fullName>
    </alternativeName>
</protein>
<dbReference type="InterPro" id="IPR036068">
    <property type="entry name" value="Nicotinate_pribotase-like_C"/>
</dbReference>
<dbReference type="InterPro" id="IPR022412">
    <property type="entry name" value="Quinolinate_PRibosylTrfase_N"/>
</dbReference>
<gene>
    <name evidence="15" type="primary">SSS_920g</name>
    <name evidence="16" type="ORF">QR98_0037840</name>
    <name evidence="15" type="ORF">SSS_920</name>
</gene>
<organism evidence="16 19">
    <name type="scientific">Sarcoptes scabiei</name>
    <name type="common">Itch mite</name>
    <name type="synonym">Acarus scabiei</name>
    <dbReference type="NCBI Taxonomy" id="52283"/>
    <lineage>
        <taxon>Eukaryota</taxon>
        <taxon>Metazoa</taxon>
        <taxon>Ecdysozoa</taxon>
        <taxon>Arthropoda</taxon>
        <taxon>Chelicerata</taxon>
        <taxon>Arachnida</taxon>
        <taxon>Acari</taxon>
        <taxon>Acariformes</taxon>
        <taxon>Sarcoptiformes</taxon>
        <taxon>Astigmata</taxon>
        <taxon>Psoroptidia</taxon>
        <taxon>Sarcoptoidea</taxon>
        <taxon>Sarcoptidae</taxon>
        <taxon>Sarcoptinae</taxon>
        <taxon>Sarcoptes</taxon>
    </lineage>
</organism>
<evidence type="ECO:0000256" key="3">
    <source>
        <dbReference type="ARBA" id="ARBA00009400"/>
    </source>
</evidence>
<comment type="catalytic activity">
    <reaction evidence="11 12">
        <text>nicotinate beta-D-ribonucleotide + CO2 + diphosphate = quinolinate + 5-phospho-alpha-D-ribose 1-diphosphate + 2 H(+)</text>
        <dbReference type="Rhea" id="RHEA:12733"/>
        <dbReference type="ChEBI" id="CHEBI:15378"/>
        <dbReference type="ChEBI" id="CHEBI:16526"/>
        <dbReference type="ChEBI" id="CHEBI:29959"/>
        <dbReference type="ChEBI" id="CHEBI:33019"/>
        <dbReference type="ChEBI" id="CHEBI:57502"/>
        <dbReference type="ChEBI" id="CHEBI:58017"/>
        <dbReference type="EC" id="2.4.2.19"/>
    </reaction>
</comment>
<evidence type="ECO:0000256" key="11">
    <source>
        <dbReference type="ARBA" id="ARBA00047445"/>
    </source>
</evidence>
<evidence type="ECO:0000256" key="2">
    <source>
        <dbReference type="ARBA" id="ARBA00004893"/>
    </source>
</evidence>
<dbReference type="InterPro" id="IPR002638">
    <property type="entry name" value="Quinolinate_PRibosylTrfase_C"/>
</dbReference>
<name>A0A132A2Z3_SARSC</name>
<comment type="similarity">
    <text evidence="3 12">Belongs to the NadC/ModD family.</text>
</comment>
<evidence type="ECO:0000256" key="5">
    <source>
        <dbReference type="ARBA" id="ARBA00011944"/>
    </source>
</evidence>
<evidence type="ECO:0000256" key="1">
    <source>
        <dbReference type="ARBA" id="ARBA00003237"/>
    </source>
</evidence>
<dbReference type="EMBL" id="JXLN01010209">
    <property type="protein sequence ID" value="KPM05323.1"/>
    <property type="molecule type" value="Genomic_DNA"/>
</dbReference>
<reference evidence="17" key="4">
    <citation type="submission" date="2022-06" db="UniProtKB">
        <authorList>
            <consortium name="EnsemblMetazoa"/>
        </authorList>
    </citation>
    <scope>IDENTIFICATION</scope>
</reference>
<dbReference type="InterPro" id="IPR013785">
    <property type="entry name" value="Aldolase_TIM"/>
</dbReference>
<dbReference type="PANTHER" id="PTHR32179">
    <property type="entry name" value="NICOTINATE-NUCLEOTIDE PYROPHOSPHORYLASE [CARBOXYLATING]"/>
    <property type="match status" value="1"/>
</dbReference>
<evidence type="ECO:0000256" key="12">
    <source>
        <dbReference type="PIRNR" id="PIRNR006250"/>
    </source>
</evidence>
<dbReference type="VEuPathDB" id="VectorBase:SSCA006980"/>
<reference evidence="15" key="3">
    <citation type="submission" date="2020-01" db="EMBL/GenBank/DDBJ databases">
        <authorList>
            <person name="Korhonen P.K.K."/>
            <person name="Guangxu M.G."/>
            <person name="Wang T.W."/>
            <person name="Stroehlein A.J.S."/>
            <person name="Young N.D."/>
            <person name="Ang C.-S.A."/>
            <person name="Fernando D.W.F."/>
            <person name="Lu H.L."/>
            <person name="Taylor S.T."/>
            <person name="Ehtesham M.E.M."/>
            <person name="Najaraj S.H.N."/>
            <person name="Harsha G.H.G."/>
            <person name="Madugundu A.M."/>
            <person name="Renuse S.R."/>
            <person name="Holt D.H."/>
            <person name="Pandey A.P."/>
            <person name="Papenfuss A.P."/>
            <person name="Gasser R.B.G."/>
            <person name="Fischer K.F."/>
        </authorList>
    </citation>
    <scope>NUCLEOTIDE SEQUENCE</scope>
    <source>
        <strain evidence="15">SSS_KF_BRIS2020</strain>
    </source>
</reference>
<evidence type="ECO:0000256" key="6">
    <source>
        <dbReference type="ARBA" id="ARBA00020990"/>
    </source>
</evidence>
<dbReference type="InterPro" id="IPR027277">
    <property type="entry name" value="NadC/ModD"/>
</dbReference>
<dbReference type="AlphaFoldDB" id="A0A132A2Z3"/>
<dbReference type="Pfam" id="PF01729">
    <property type="entry name" value="QRPTase_C"/>
    <property type="match status" value="1"/>
</dbReference>
<evidence type="ECO:0000313" key="17">
    <source>
        <dbReference type="EnsemblMetazoa" id="KAF7489073.1"/>
    </source>
</evidence>
<evidence type="ECO:0000256" key="9">
    <source>
        <dbReference type="ARBA" id="ARBA00022679"/>
    </source>
</evidence>
<proteinExistence type="inferred from homology"/>
<keyword evidence="7 12" id="KW-0662">Pyridine nucleotide biosynthesis</keyword>
<dbReference type="SUPFAM" id="SSF54675">
    <property type="entry name" value="Nicotinate/Quinolinate PRTase N-terminal domain-like"/>
    <property type="match status" value="1"/>
</dbReference>
<comment type="subunit">
    <text evidence="4 12">Hexamer formed by 3 homodimers.</text>
</comment>
<dbReference type="GO" id="GO:0034213">
    <property type="term" value="P:quinolinate catabolic process"/>
    <property type="evidence" value="ECO:0007669"/>
    <property type="project" value="TreeGrafter"/>
</dbReference>
<feature type="domain" description="Quinolinate phosphoribosyl transferase N-terminal" evidence="14">
    <location>
        <begin position="33"/>
        <end position="116"/>
    </location>
</feature>
<evidence type="ECO:0000259" key="14">
    <source>
        <dbReference type="Pfam" id="PF02749"/>
    </source>
</evidence>
<dbReference type="FunFam" id="3.20.20.70:FF:000090">
    <property type="entry name" value="Nicotinate-nucleotide pyrophosphorylase [carboxylating]"/>
    <property type="match status" value="1"/>
</dbReference>
<comment type="function">
    <text evidence="1 12">Involved in the catabolism of quinolinic acid (QA).</text>
</comment>
<keyword evidence="9 12" id="KW-0808">Transferase</keyword>
<evidence type="ECO:0000256" key="10">
    <source>
        <dbReference type="ARBA" id="ARBA00033102"/>
    </source>
</evidence>
<evidence type="ECO:0000313" key="19">
    <source>
        <dbReference type="Proteomes" id="UP000616769"/>
    </source>
</evidence>
<evidence type="ECO:0000259" key="13">
    <source>
        <dbReference type="Pfam" id="PF01729"/>
    </source>
</evidence>
<evidence type="ECO:0000256" key="7">
    <source>
        <dbReference type="ARBA" id="ARBA00022642"/>
    </source>
</evidence>
<dbReference type="EC" id="2.4.2.19" evidence="5 12"/>
<dbReference type="Gene3D" id="3.90.1170.20">
    <property type="entry name" value="Quinolinate phosphoribosyl transferase, N-terminal domain"/>
    <property type="match status" value="1"/>
</dbReference>
<keyword evidence="8 12" id="KW-0328">Glycosyltransferase</keyword>
<dbReference type="PIRSF" id="PIRSF006250">
    <property type="entry name" value="NadC_ModD"/>
    <property type="match status" value="1"/>
</dbReference>
<evidence type="ECO:0000256" key="4">
    <source>
        <dbReference type="ARBA" id="ARBA00011218"/>
    </source>
</evidence>
<reference evidence="16 19" key="1">
    <citation type="journal article" date="2015" name="Parasit. Vectors">
        <title>Draft genome of the scabies mite.</title>
        <authorList>
            <person name="Rider S.D.Jr."/>
            <person name="Morgan M.S."/>
            <person name="Arlian L.G."/>
        </authorList>
    </citation>
    <scope>NUCLEOTIDE SEQUENCE [LARGE SCALE GENOMIC DNA]</scope>
    <source>
        <strain evidence="16">Arlian Lab</strain>
    </source>
</reference>
<evidence type="ECO:0000313" key="18">
    <source>
        <dbReference type="Proteomes" id="UP000070412"/>
    </source>
</evidence>
<keyword evidence="18" id="KW-1185">Reference proteome</keyword>
<dbReference type="Pfam" id="PF02749">
    <property type="entry name" value="QRPTase_N"/>
    <property type="match status" value="1"/>
</dbReference>
<evidence type="ECO:0000256" key="8">
    <source>
        <dbReference type="ARBA" id="ARBA00022676"/>
    </source>
</evidence>
<comment type="pathway">
    <text evidence="2 12">Cofactor biosynthesis; NAD(+) biosynthesis; nicotinate D-ribonucleotide from quinolinate: step 1/1.</text>
</comment>
<dbReference type="OrthoDB" id="10067394at2759"/>
<dbReference type="SUPFAM" id="SSF51690">
    <property type="entry name" value="Nicotinate/Quinolinate PRTase C-terminal domain-like"/>
    <property type="match status" value="1"/>
</dbReference>
<sequence length="291" mass="32727">MDYNLEYLLNPIKLKQMAEFWINEDLPGFDFQGLIVGEKFATAEIYLKQSGILAGVPFVNAILKSVDLQPPVWMKSEGEFIEASTLNRQTIAKIKGPARLILLCERTILNVLARCSGVATKSRSLRSKLDRLNWSGQLVGTRKTTPGFRMVEKYGLLVGQIGTHRYDLSSMIMLKDNHVELSNNQLSKNIRDLKRLAGFSFRIEVECSKFETAKLAAESGADIIMLDNMNPNESVSIIRALKKEFPMILFEASGGITEENIDQYARPEFDIISTSCLVQGYPSIDYSMKIN</sequence>
<dbReference type="EnsemblMetazoa" id="SSS_920s_mrna">
    <property type="protein sequence ID" value="KAF7489073.1"/>
    <property type="gene ID" value="SSS_920"/>
</dbReference>
<dbReference type="UniPathway" id="UPA00253">
    <property type="reaction ID" value="UER00331"/>
</dbReference>
<reference evidence="18" key="2">
    <citation type="journal article" date="2020" name="PLoS Negl. Trop. Dis.">
        <title>High-quality nuclear genome for Sarcoptes scabiei-A critical resource for a neglected parasite.</title>
        <authorList>
            <person name="Korhonen P.K."/>
            <person name="Gasser R.B."/>
            <person name="Ma G."/>
            <person name="Wang T."/>
            <person name="Stroehlein A.J."/>
            <person name="Young N.D."/>
            <person name="Ang C.S."/>
            <person name="Fernando D.D."/>
            <person name="Lu H.C."/>
            <person name="Taylor S."/>
            <person name="Reynolds S.L."/>
            <person name="Mofiz E."/>
            <person name="Najaraj S.H."/>
            <person name="Gowda H."/>
            <person name="Madugundu A."/>
            <person name="Renuse S."/>
            <person name="Holt D."/>
            <person name="Pandey A."/>
            <person name="Papenfuss A.T."/>
            <person name="Fischer K."/>
        </authorList>
    </citation>
    <scope>NUCLEOTIDE SEQUENCE [LARGE SCALE GENOMIC DNA]</scope>
</reference>
<dbReference type="PANTHER" id="PTHR32179:SF3">
    <property type="entry name" value="NICOTINATE-NUCLEOTIDE PYROPHOSPHORYLASE [CARBOXYLATING]"/>
    <property type="match status" value="1"/>
</dbReference>
<dbReference type="CDD" id="cd01572">
    <property type="entry name" value="QPRTase"/>
    <property type="match status" value="1"/>
</dbReference>
<evidence type="ECO:0000313" key="15">
    <source>
        <dbReference type="EMBL" id="KAF7489073.1"/>
    </source>
</evidence>
<dbReference type="GO" id="GO:0005737">
    <property type="term" value="C:cytoplasm"/>
    <property type="evidence" value="ECO:0007669"/>
    <property type="project" value="TreeGrafter"/>
</dbReference>
<feature type="domain" description="Quinolinate phosphoribosyl transferase C-terminal" evidence="13">
    <location>
        <begin position="118"/>
        <end position="289"/>
    </location>
</feature>
<accession>A0A132A2Z3</accession>
<dbReference type="GO" id="GO:0004514">
    <property type="term" value="F:nicotinate-nucleotide diphosphorylase (carboxylating) activity"/>
    <property type="evidence" value="ECO:0007669"/>
    <property type="project" value="UniProtKB-EC"/>
</dbReference>
<dbReference type="Gene3D" id="3.20.20.70">
    <property type="entry name" value="Aldolase class I"/>
    <property type="match status" value="1"/>
</dbReference>
<dbReference type="Proteomes" id="UP000070412">
    <property type="component" value="Unassembled WGS sequence"/>
</dbReference>
<dbReference type="InterPro" id="IPR037128">
    <property type="entry name" value="Quinolinate_PRibosylTase_N_sf"/>
</dbReference>
<dbReference type="NCBIfam" id="TIGR00078">
    <property type="entry name" value="nadC"/>
    <property type="match status" value="1"/>
</dbReference>
<dbReference type="InterPro" id="IPR004393">
    <property type="entry name" value="NadC"/>
</dbReference>
<dbReference type="GO" id="GO:0009435">
    <property type="term" value="P:NAD+ biosynthetic process"/>
    <property type="evidence" value="ECO:0007669"/>
    <property type="project" value="UniProtKB-UniPathway"/>
</dbReference>
<dbReference type="Proteomes" id="UP000616769">
    <property type="component" value="Unassembled WGS sequence"/>
</dbReference>